<feature type="compositionally biased region" description="Acidic residues" evidence="6">
    <location>
        <begin position="265"/>
        <end position="276"/>
    </location>
</feature>
<dbReference type="NCBIfam" id="TIGR00050">
    <property type="entry name" value="rRNA_methyl_1"/>
    <property type="match status" value="1"/>
</dbReference>
<dbReference type="InterPro" id="IPR029028">
    <property type="entry name" value="Alpha/beta_knot_MTases"/>
</dbReference>
<organism evidence="8 9">
    <name type="scientific">Oharaeibacter diazotrophicus</name>
    <dbReference type="NCBI Taxonomy" id="1920512"/>
    <lineage>
        <taxon>Bacteria</taxon>
        <taxon>Pseudomonadati</taxon>
        <taxon>Pseudomonadota</taxon>
        <taxon>Alphaproteobacteria</taxon>
        <taxon>Hyphomicrobiales</taxon>
        <taxon>Pleomorphomonadaceae</taxon>
        <taxon>Oharaeibacter</taxon>
    </lineage>
</organism>
<sequence>MSETAISPVVILCEPQMGENIGGAARAMANFGLSELRLVRPRDGWPNEKAAANASRALHVIEAVKVYDRLEDAVADLGFVYATTARSRDVTKEVRGPVHAGRHLRALDAAGVRSGILFGRERWGLDNDEIALADEILTLPVVPEFASLNIAQAVLVVAYEWRKAGFEGEDVGLPFGPAERSPPATKEELMHLFEHLEASLEERNFFRPTVKKDTMVRNLRAIFQRTQLTAQEVRTLRGVIATLEGRTHRPTKVKGPAQTPAAGEGPDEQDGEGDGA</sequence>
<evidence type="ECO:0000313" key="8">
    <source>
        <dbReference type="EMBL" id="TDP87601.1"/>
    </source>
</evidence>
<proteinExistence type="inferred from homology"/>
<dbReference type="Gene3D" id="1.10.8.590">
    <property type="match status" value="1"/>
</dbReference>
<keyword evidence="9" id="KW-1185">Reference proteome</keyword>
<dbReference type="Pfam" id="PF00588">
    <property type="entry name" value="SpoU_methylase"/>
    <property type="match status" value="1"/>
</dbReference>
<accession>A0A4R6RLR1</accession>
<evidence type="ECO:0000256" key="4">
    <source>
        <dbReference type="ARBA" id="ARBA00022691"/>
    </source>
</evidence>
<dbReference type="GO" id="GO:0005829">
    <property type="term" value="C:cytosol"/>
    <property type="evidence" value="ECO:0007669"/>
    <property type="project" value="TreeGrafter"/>
</dbReference>
<keyword evidence="5" id="KW-0963">Cytoplasm</keyword>
<evidence type="ECO:0000256" key="2">
    <source>
        <dbReference type="ARBA" id="ARBA00022603"/>
    </source>
</evidence>
<dbReference type="InterPro" id="IPR029026">
    <property type="entry name" value="tRNA_m1G_MTases_N"/>
</dbReference>
<reference evidence="8 9" key="1">
    <citation type="submission" date="2019-03" db="EMBL/GenBank/DDBJ databases">
        <title>Genomic Encyclopedia of Type Strains, Phase IV (KMG-IV): sequencing the most valuable type-strain genomes for metagenomic binning, comparative biology and taxonomic classification.</title>
        <authorList>
            <person name="Goeker M."/>
        </authorList>
    </citation>
    <scope>NUCLEOTIDE SEQUENCE [LARGE SCALE GENOMIC DNA]</scope>
    <source>
        <strain evidence="8 9">DSM 102969</strain>
    </source>
</reference>
<comment type="catalytic activity">
    <reaction evidence="5">
        <text>uridine(32) in tRNA + S-adenosyl-L-methionine = 2'-O-methyluridine(32) in tRNA + S-adenosyl-L-homocysteine + H(+)</text>
        <dbReference type="Rhea" id="RHEA:42936"/>
        <dbReference type="Rhea" id="RHEA-COMP:10107"/>
        <dbReference type="Rhea" id="RHEA-COMP:10290"/>
        <dbReference type="ChEBI" id="CHEBI:15378"/>
        <dbReference type="ChEBI" id="CHEBI:57856"/>
        <dbReference type="ChEBI" id="CHEBI:59789"/>
        <dbReference type="ChEBI" id="CHEBI:65315"/>
        <dbReference type="ChEBI" id="CHEBI:74478"/>
        <dbReference type="EC" id="2.1.1.200"/>
    </reaction>
</comment>
<dbReference type="PIRSF" id="PIRSF004808">
    <property type="entry name" value="LasT"/>
    <property type="match status" value="1"/>
</dbReference>
<keyword evidence="2 5" id="KW-0489">Methyltransferase</keyword>
<dbReference type="GO" id="GO:0160206">
    <property type="term" value="F:tRNA (cytidine(32)/uridine(32)-2'-O)-methyltransferase activity"/>
    <property type="evidence" value="ECO:0007669"/>
    <property type="project" value="UniProtKB-EC"/>
</dbReference>
<feature type="region of interest" description="Disordered" evidence="6">
    <location>
        <begin position="247"/>
        <end position="276"/>
    </location>
</feature>
<dbReference type="CDD" id="cd18093">
    <property type="entry name" value="SpoU-like_TrmJ"/>
    <property type="match status" value="1"/>
</dbReference>
<dbReference type="RefSeq" id="WP_281009475.1">
    <property type="nucleotide sequence ID" value="NZ_BSPM01000008.1"/>
</dbReference>
<keyword evidence="3 8" id="KW-0808">Transferase</keyword>
<dbReference type="EMBL" id="SNXY01000006">
    <property type="protein sequence ID" value="TDP87601.1"/>
    <property type="molecule type" value="Genomic_DNA"/>
</dbReference>
<comment type="subcellular location">
    <subcellularLocation>
        <location evidence="5">Cytoplasm</location>
    </subcellularLocation>
</comment>
<dbReference type="GO" id="GO:0002128">
    <property type="term" value="P:tRNA nucleoside ribose methylation"/>
    <property type="evidence" value="ECO:0007669"/>
    <property type="project" value="TreeGrafter"/>
</dbReference>
<dbReference type="PANTHER" id="PTHR42786:SF7">
    <property type="entry name" value="TRNA_RRNA METHYLTRANSFERASE SPOU TYPE DOMAIN-CONTAINING PROTEIN"/>
    <property type="match status" value="1"/>
</dbReference>
<gene>
    <name evidence="5" type="primary">trmJ</name>
    <name evidence="8" type="ORF">EDD54_1500</name>
</gene>
<dbReference type="PANTHER" id="PTHR42786">
    <property type="entry name" value="TRNA/RRNA METHYLTRANSFERASE"/>
    <property type="match status" value="1"/>
</dbReference>
<dbReference type="InterPro" id="IPR004384">
    <property type="entry name" value="RNA_MeTrfase_TrmJ/LasT"/>
</dbReference>
<comment type="function">
    <text evidence="5">Catalyzes the formation of 2'O-methylated cytidine (Cm32) or 2'O-methylated uridine (Um32) at position 32 in tRNA.</text>
</comment>
<dbReference type="InterPro" id="IPR001537">
    <property type="entry name" value="SpoU_MeTrfase"/>
</dbReference>
<dbReference type="GO" id="GO:0003723">
    <property type="term" value="F:RNA binding"/>
    <property type="evidence" value="ECO:0007669"/>
    <property type="project" value="InterPro"/>
</dbReference>
<comment type="similarity">
    <text evidence="1">Belongs to the class IV-like SAM-binding methyltransferase superfamily. RNA methyltransferase TrmH family.</text>
</comment>
<evidence type="ECO:0000256" key="1">
    <source>
        <dbReference type="ARBA" id="ARBA00007228"/>
    </source>
</evidence>
<evidence type="ECO:0000256" key="3">
    <source>
        <dbReference type="ARBA" id="ARBA00022679"/>
    </source>
</evidence>
<dbReference type="AlphaFoldDB" id="A0A4R6RLR1"/>
<dbReference type="Proteomes" id="UP000294547">
    <property type="component" value="Unassembled WGS sequence"/>
</dbReference>
<evidence type="ECO:0000256" key="6">
    <source>
        <dbReference type="SAM" id="MobiDB-lite"/>
    </source>
</evidence>
<comment type="caution">
    <text evidence="8">The sequence shown here is derived from an EMBL/GenBank/DDBJ whole genome shotgun (WGS) entry which is preliminary data.</text>
</comment>
<keyword evidence="4 5" id="KW-0949">S-adenosyl-L-methionine</keyword>
<dbReference type="EC" id="2.1.1.200" evidence="5"/>
<comment type="subunit">
    <text evidence="5">Homodimer.</text>
</comment>
<evidence type="ECO:0000259" key="7">
    <source>
        <dbReference type="Pfam" id="PF00588"/>
    </source>
</evidence>
<comment type="catalytic activity">
    <reaction evidence="5">
        <text>cytidine(32) in tRNA + S-adenosyl-L-methionine = 2'-O-methylcytidine(32) in tRNA + S-adenosyl-L-homocysteine + H(+)</text>
        <dbReference type="Rhea" id="RHEA:42932"/>
        <dbReference type="Rhea" id="RHEA-COMP:10288"/>
        <dbReference type="Rhea" id="RHEA-COMP:10289"/>
        <dbReference type="ChEBI" id="CHEBI:15378"/>
        <dbReference type="ChEBI" id="CHEBI:57856"/>
        <dbReference type="ChEBI" id="CHEBI:59789"/>
        <dbReference type="ChEBI" id="CHEBI:74495"/>
        <dbReference type="ChEBI" id="CHEBI:82748"/>
        <dbReference type="EC" id="2.1.1.200"/>
    </reaction>
</comment>
<keyword evidence="5" id="KW-0819">tRNA processing</keyword>
<dbReference type="Gene3D" id="3.40.1280.10">
    <property type="match status" value="1"/>
</dbReference>
<evidence type="ECO:0000313" key="9">
    <source>
        <dbReference type="Proteomes" id="UP000294547"/>
    </source>
</evidence>
<dbReference type="GO" id="GO:0106339">
    <property type="term" value="F:tRNA (cytidine(32)-2'-O)-methyltransferase activity"/>
    <property type="evidence" value="ECO:0007669"/>
    <property type="project" value="RHEA"/>
</dbReference>
<dbReference type="SUPFAM" id="SSF75217">
    <property type="entry name" value="alpha/beta knot"/>
    <property type="match status" value="1"/>
</dbReference>
<evidence type="ECO:0000256" key="5">
    <source>
        <dbReference type="RuleBase" id="RU362024"/>
    </source>
</evidence>
<feature type="domain" description="tRNA/rRNA methyltransferase SpoU type" evidence="7">
    <location>
        <begin position="9"/>
        <end position="159"/>
    </location>
</feature>
<name>A0A4R6RLR1_9HYPH</name>
<protein>
    <recommendedName>
        <fullName evidence="5">tRNA (cytidine/uridine-2'-O-)-methyltransferase TrmJ</fullName>
        <ecNumber evidence="5">2.1.1.200</ecNumber>
    </recommendedName>
    <alternativeName>
        <fullName evidence="5">tRNA (cytidine(32)/uridine(32)-2'-O)-methyltransferase</fullName>
    </alternativeName>
    <alternativeName>
        <fullName evidence="5">tRNA Cm32/Um32 methyltransferase</fullName>
    </alternativeName>
</protein>